<feature type="domain" description="Enolase N-terminal" evidence="14">
    <location>
        <begin position="8"/>
        <end position="137"/>
    </location>
</feature>
<evidence type="ECO:0000256" key="9">
    <source>
        <dbReference type="HAMAP-Rule" id="MF_00318"/>
    </source>
</evidence>
<feature type="active site" description="Proton acceptor" evidence="9 10">
    <location>
        <position position="388"/>
    </location>
</feature>
<sequence>MLPKKFSIKNIHAREILDSRGNPTLEVSVALESGIVAKAGVPSGASTGSHEAVELRDGDVKRYRGKGVLRASANVAKIGARLKGMDVRDQERIDATMLVFDGTPQKARLGANATIGVSFACARAAADTQNIELFEHLRALYQMHLVKNGRGIDISIYRNIDMSKCRNISRLPTPMFNIFNGGAHADNNLDVQEIMIVPLCGKSAREKVRVGAAVFQSLGVALKERGYDTDVGNEGGYAPNVNSVMQAFDLVVESIIRARLKPGKDVAMALDIASSSFFDERHRHYRFKIDENYFSVDQMISLYHEWIRRYPLISLEDPLAEDDFEGWARLTHECATFTERSVSGKVLSHRTSLPHFRPLIVGDDLLTTSVTRLDRAAVMGSCSAVIVKPNQIGTLTESFAFARKAEGYGFPRIASHRSGETNDDALVDFAVAIGAEYLKAGAPSRGERVAKYNRLMEIEETLESGR</sequence>
<dbReference type="Pfam" id="PF03952">
    <property type="entry name" value="Enolase_N"/>
    <property type="match status" value="1"/>
</dbReference>
<dbReference type="GO" id="GO:0005576">
    <property type="term" value="C:extracellular region"/>
    <property type="evidence" value="ECO:0007669"/>
    <property type="project" value="UniProtKB-SubCell"/>
</dbReference>
<dbReference type="UniPathway" id="UPA00109">
    <property type="reaction ID" value="UER00187"/>
</dbReference>
<evidence type="ECO:0000256" key="2">
    <source>
        <dbReference type="ARBA" id="ARBA00009604"/>
    </source>
</evidence>
<dbReference type="PANTHER" id="PTHR11902:SF1">
    <property type="entry name" value="ENOLASE"/>
    <property type="match status" value="1"/>
</dbReference>
<feature type="binding site" evidence="11">
    <location>
        <position position="193"/>
    </location>
    <ligand>
        <name>substrate</name>
    </ligand>
</feature>
<dbReference type="PANTHER" id="PTHR11902">
    <property type="entry name" value="ENOLASE"/>
    <property type="match status" value="1"/>
</dbReference>
<dbReference type="SUPFAM" id="SSF54826">
    <property type="entry name" value="Enolase N-terminal domain-like"/>
    <property type="match status" value="1"/>
</dbReference>
<comment type="cofactor">
    <cofactor evidence="9">
        <name>Mg(2+)</name>
        <dbReference type="ChEBI" id="CHEBI:18420"/>
    </cofactor>
    <text evidence="9">Binds a second Mg(2+) ion via substrate during catalysis.</text>
</comment>
<dbReference type="Pfam" id="PF00113">
    <property type="entry name" value="Enolase_C"/>
    <property type="match status" value="2"/>
</dbReference>
<evidence type="ECO:0000259" key="13">
    <source>
        <dbReference type="SMART" id="SM01192"/>
    </source>
</evidence>
<dbReference type="CDD" id="cd03313">
    <property type="entry name" value="enolase"/>
    <property type="match status" value="1"/>
</dbReference>
<dbReference type="AlphaFoldDB" id="A0A1F7VB69"/>
<feature type="active site" description="Proton donor" evidence="9 10">
    <location>
        <position position="234"/>
    </location>
</feature>
<dbReference type="PRINTS" id="PR00148">
    <property type="entry name" value="ENOLASE"/>
</dbReference>
<dbReference type="GO" id="GO:0004634">
    <property type="term" value="F:phosphopyruvate hydratase activity"/>
    <property type="evidence" value="ECO:0007669"/>
    <property type="project" value="UniProtKB-UniRule"/>
</dbReference>
<evidence type="ECO:0000313" key="15">
    <source>
        <dbReference type="EMBL" id="OGL87695.1"/>
    </source>
</evidence>
<evidence type="ECO:0000256" key="6">
    <source>
        <dbReference type="ARBA" id="ARBA00022842"/>
    </source>
</evidence>
<feature type="binding site" evidence="11">
    <location>
        <begin position="415"/>
        <end position="418"/>
    </location>
    <ligand>
        <name>substrate</name>
    </ligand>
</feature>
<dbReference type="GO" id="GO:0000287">
    <property type="term" value="F:magnesium ion binding"/>
    <property type="evidence" value="ECO:0007669"/>
    <property type="project" value="UniProtKB-UniRule"/>
</dbReference>
<feature type="binding site" evidence="9">
    <location>
        <position position="418"/>
    </location>
    <ligand>
        <name>(2R)-2-phosphoglycerate</name>
        <dbReference type="ChEBI" id="CHEBI:58289"/>
    </ligand>
</feature>
<dbReference type="HAMAP" id="MF_00318">
    <property type="entry name" value="Enolase"/>
    <property type="match status" value="1"/>
</dbReference>
<comment type="pathway">
    <text evidence="1 9">Carbohydrate degradation; glycolysis; pyruvate from D-glyceraldehyde 3-phosphate: step 4/5.</text>
</comment>
<dbReference type="InterPro" id="IPR029017">
    <property type="entry name" value="Enolase-like_N"/>
</dbReference>
<evidence type="ECO:0000256" key="4">
    <source>
        <dbReference type="ARBA" id="ARBA00017068"/>
    </source>
</evidence>
<dbReference type="GO" id="GO:0006096">
    <property type="term" value="P:glycolytic process"/>
    <property type="evidence" value="ECO:0007669"/>
    <property type="project" value="UniProtKB-UniRule"/>
</dbReference>
<feature type="binding site" evidence="9">
    <location>
        <position position="417"/>
    </location>
    <ligand>
        <name>(2R)-2-phosphoglycerate</name>
        <dbReference type="ChEBI" id="CHEBI:58289"/>
    </ligand>
</feature>
<evidence type="ECO:0000259" key="14">
    <source>
        <dbReference type="SMART" id="SM01193"/>
    </source>
</evidence>
<dbReference type="GO" id="GO:0000015">
    <property type="term" value="C:phosphopyruvate hydratase complex"/>
    <property type="evidence" value="ECO:0007669"/>
    <property type="project" value="InterPro"/>
</dbReference>
<feature type="binding site" evidence="11">
    <location>
        <position position="184"/>
    </location>
    <ligand>
        <name>substrate</name>
    </ligand>
</feature>
<evidence type="ECO:0000256" key="10">
    <source>
        <dbReference type="PIRSR" id="PIRSR001400-1"/>
    </source>
</evidence>
<feature type="binding site" evidence="9">
    <location>
        <position position="439"/>
    </location>
    <ligand>
        <name>(2R)-2-phosphoglycerate</name>
        <dbReference type="ChEBI" id="CHEBI:58289"/>
    </ligand>
</feature>
<keyword evidence="8 9" id="KW-0456">Lyase</keyword>
<dbReference type="PIRSF" id="PIRSF001400">
    <property type="entry name" value="Enolase"/>
    <property type="match status" value="1"/>
</dbReference>
<gene>
    <name evidence="9" type="primary">eno</name>
    <name evidence="15" type="ORF">A3I42_04670</name>
</gene>
<accession>A0A1F7VB69</accession>
<keyword evidence="15" id="KW-0670">Pyruvate</keyword>
<dbReference type="EMBL" id="MGER01000064">
    <property type="protein sequence ID" value="OGL87695.1"/>
    <property type="molecule type" value="Genomic_DNA"/>
</dbReference>
<feature type="binding site" evidence="11">
    <location>
        <position position="439"/>
    </location>
    <ligand>
        <name>substrate</name>
    </ligand>
</feature>
<dbReference type="InterPro" id="IPR020810">
    <property type="entry name" value="Enolase_C"/>
</dbReference>
<organism evidence="15 16">
    <name type="scientific">Candidatus Uhrbacteria bacterium RIFCSPLOWO2_02_FULL_49_11</name>
    <dbReference type="NCBI Taxonomy" id="1802409"/>
    <lineage>
        <taxon>Bacteria</taxon>
        <taxon>Candidatus Uhriibacteriota</taxon>
    </lineage>
</organism>
<dbReference type="Gene3D" id="3.30.390.10">
    <property type="entry name" value="Enolase-like, N-terminal domain"/>
    <property type="match status" value="1"/>
</dbReference>
<evidence type="ECO:0000256" key="1">
    <source>
        <dbReference type="ARBA" id="ARBA00005031"/>
    </source>
</evidence>
<comment type="cofactor">
    <cofactor evidence="12">
        <name>Mg(2+)</name>
        <dbReference type="ChEBI" id="CHEBI:18420"/>
    </cofactor>
    <text evidence="12">Mg(2+) is required for catalysis and for stabilizing the dimer.</text>
</comment>
<evidence type="ECO:0000256" key="3">
    <source>
        <dbReference type="ARBA" id="ARBA00012058"/>
    </source>
</evidence>
<dbReference type="InterPro" id="IPR020811">
    <property type="entry name" value="Enolase_N"/>
</dbReference>
<comment type="similarity">
    <text evidence="2 9">Belongs to the enolase family.</text>
</comment>
<keyword evidence="5 9" id="KW-0964">Secreted</keyword>
<evidence type="ECO:0000256" key="11">
    <source>
        <dbReference type="PIRSR" id="PIRSR001400-2"/>
    </source>
</evidence>
<dbReference type="Gene3D" id="3.20.20.120">
    <property type="entry name" value="Enolase-like C-terminal domain"/>
    <property type="match status" value="1"/>
</dbReference>
<dbReference type="InterPro" id="IPR036849">
    <property type="entry name" value="Enolase-like_C_sf"/>
</dbReference>
<dbReference type="SUPFAM" id="SSF51604">
    <property type="entry name" value="Enolase C-terminal domain-like"/>
    <property type="match status" value="1"/>
</dbReference>
<comment type="subcellular location">
    <subcellularLocation>
        <location evidence="9">Cytoplasm</location>
    </subcellularLocation>
    <subcellularLocation>
        <location evidence="9">Secreted</location>
    </subcellularLocation>
    <subcellularLocation>
        <location evidence="9">Cell surface</location>
    </subcellularLocation>
    <text evidence="9">Fractions of enolase are present in both the cytoplasm and on the cell surface.</text>
</comment>
<dbReference type="SMART" id="SM01193">
    <property type="entry name" value="Enolase_N"/>
    <property type="match status" value="1"/>
</dbReference>
<evidence type="ECO:0000256" key="12">
    <source>
        <dbReference type="PIRSR" id="PIRSR001400-3"/>
    </source>
</evidence>
<dbReference type="GO" id="GO:0009986">
    <property type="term" value="C:cell surface"/>
    <property type="evidence" value="ECO:0007669"/>
    <property type="project" value="UniProtKB-SubCell"/>
</dbReference>
<evidence type="ECO:0000256" key="8">
    <source>
        <dbReference type="ARBA" id="ARBA00023239"/>
    </source>
</evidence>
<comment type="caution">
    <text evidence="15">The sequence shown here is derived from an EMBL/GenBank/DDBJ whole genome shotgun (WGS) entry which is preliminary data.</text>
</comment>
<keyword evidence="7 9" id="KW-0324">Glycolysis</keyword>
<proteinExistence type="inferred from homology"/>
<keyword evidence="9" id="KW-0963">Cytoplasm</keyword>
<dbReference type="EC" id="4.2.1.11" evidence="3 9"/>
<dbReference type="InterPro" id="IPR000941">
    <property type="entry name" value="Enolase"/>
</dbReference>
<feature type="binding site" evidence="11">
    <location>
        <position position="363"/>
    </location>
    <ligand>
        <name>substrate</name>
    </ligand>
</feature>
<feature type="binding site" evidence="9">
    <location>
        <position position="192"/>
    </location>
    <ligand>
        <name>(2R)-2-phosphoglycerate</name>
        <dbReference type="ChEBI" id="CHEBI:58289"/>
    </ligand>
</feature>
<dbReference type="Proteomes" id="UP000178264">
    <property type="component" value="Unassembled WGS sequence"/>
</dbReference>
<keyword evidence="9 12" id="KW-0479">Metal-binding</keyword>
<dbReference type="SMART" id="SM01192">
    <property type="entry name" value="Enolase_C"/>
    <property type="match status" value="1"/>
</dbReference>
<protein>
    <recommendedName>
        <fullName evidence="4 9">Enolase</fullName>
        <ecNumber evidence="3 9">4.2.1.11</ecNumber>
    </recommendedName>
    <alternativeName>
        <fullName evidence="9">2-phospho-D-glycerate hydro-lyase</fullName>
    </alternativeName>
    <alternativeName>
        <fullName evidence="9">2-phosphoglycerate dehydratase</fullName>
    </alternativeName>
</protein>
<feature type="binding site" evidence="9 12">
    <location>
        <position position="363"/>
    </location>
    <ligand>
        <name>Mg(2+)</name>
        <dbReference type="ChEBI" id="CHEBI:18420"/>
    </ligand>
</feature>
<feature type="domain" description="Enolase C-terminal TIM barrel" evidence="13">
    <location>
        <begin position="168"/>
        <end position="466"/>
    </location>
</feature>
<dbReference type="PROSITE" id="PS00164">
    <property type="entry name" value="ENOLASE"/>
    <property type="match status" value="1"/>
</dbReference>
<keyword evidence="6 9" id="KW-0460">Magnesium</keyword>
<feature type="binding site" evidence="9 12">
    <location>
        <position position="316"/>
    </location>
    <ligand>
        <name>Mg(2+)</name>
        <dbReference type="ChEBI" id="CHEBI:18420"/>
    </ligand>
</feature>
<evidence type="ECO:0000313" key="16">
    <source>
        <dbReference type="Proteomes" id="UP000178264"/>
    </source>
</evidence>
<dbReference type="InterPro" id="IPR020809">
    <property type="entry name" value="Enolase_CS"/>
</dbReference>
<reference evidence="15 16" key="1">
    <citation type="journal article" date="2016" name="Nat. Commun.">
        <title>Thousands of microbial genomes shed light on interconnected biogeochemical processes in an aquifer system.</title>
        <authorList>
            <person name="Anantharaman K."/>
            <person name="Brown C.T."/>
            <person name="Hug L.A."/>
            <person name="Sharon I."/>
            <person name="Castelle C.J."/>
            <person name="Probst A.J."/>
            <person name="Thomas B.C."/>
            <person name="Singh A."/>
            <person name="Wilkins M.J."/>
            <person name="Karaoz U."/>
            <person name="Brodie E.L."/>
            <person name="Williams K.H."/>
            <person name="Hubbard S.S."/>
            <person name="Banfield J.F."/>
        </authorList>
    </citation>
    <scope>NUCLEOTIDE SEQUENCE [LARGE SCALE GENOMIC DNA]</scope>
</reference>
<feature type="binding site" evidence="9 12">
    <location>
        <position position="271"/>
    </location>
    <ligand>
        <name>Mg(2+)</name>
        <dbReference type="ChEBI" id="CHEBI:18420"/>
    </ligand>
</feature>
<evidence type="ECO:0000256" key="5">
    <source>
        <dbReference type="ARBA" id="ARBA00022525"/>
    </source>
</evidence>
<evidence type="ECO:0000256" key="7">
    <source>
        <dbReference type="ARBA" id="ARBA00023152"/>
    </source>
</evidence>
<comment type="function">
    <text evidence="9">Catalyzes the reversible conversion of 2-phosphoglycerate (2-PG) into phosphoenolpyruvate (PEP). It is essential for the degradation of carbohydrates via glycolysis.</text>
</comment>
<feature type="binding site" evidence="11">
    <location>
        <position position="316"/>
    </location>
    <ligand>
        <name>substrate</name>
    </ligand>
</feature>
<feature type="binding site" evidence="9">
    <location>
        <position position="388"/>
    </location>
    <ligand>
        <name>(2R)-2-phosphoglycerate</name>
        <dbReference type="ChEBI" id="CHEBI:58289"/>
    </ligand>
</feature>
<comment type="catalytic activity">
    <reaction evidence="9">
        <text>(2R)-2-phosphoglycerate = phosphoenolpyruvate + H2O</text>
        <dbReference type="Rhea" id="RHEA:10164"/>
        <dbReference type="ChEBI" id="CHEBI:15377"/>
        <dbReference type="ChEBI" id="CHEBI:58289"/>
        <dbReference type="ChEBI" id="CHEBI:58702"/>
        <dbReference type="EC" id="4.2.1.11"/>
    </reaction>
</comment>
<name>A0A1F7VB69_9BACT</name>